<dbReference type="InterPro" id="IPR036034">
    <property type="entry name" value="PDZ_sf"/>
</dbReference>
<feature type="compositionally biased region" description="Basic and acidic residues" evidence="4">
    <location>
        <begin position="408"/>
        <end position="424"/>
    </location>
</feature>
<proteinExistence type="predicted"/>
<evidence type="ECO:0000256" key="1">
    <source>
        <dbReference type="ARBA" id="ARBA00004496"/>
    </source>
</evidence>
<dbReference type="InterPro" id="IPR043545">
    <property type="entry name" value="GRIP1/2"/>
</dbReference>
<keyword evidence="2" id="KW-0963">Cytoplasm</keyword>
<dbReference type="PANTHER" id="PTHR46227:SF2">
    <property type="entry name" value="FI03335P"/>
    <property type="match status" value="1"/>
</dbReference>
<evidence type="ECO:0000313" key="6">
    <source>
        <dbReference type="EMBL" id="CAF3017550.1"/>
    </source>
</evidence>
<feature type="region of interest" description="Disordered" evidence="4">
    <location>
        <begin position="1"/>
        <end position="66"/>
    </location>
</feature>
<organism evidence="6 7">
    <name type="scientific">Lepeophtheirus salmonis</name>
    <name type="common">Salmon louse</name>
    <name type="synonym">Caligus salmonis</name>
    <dbReference type="NCBI Taxonomy" id="72036"/>
    <lineage>
        <taxon>Eukaryota</taxon>
        <taxon>Metazoa</taxon>
        <taxon>Ecdysozoa</taxon>
        <taxon>Arthropoda</taxon>
        <taxon>Crustacea</taxon>
        <taxon>Multicrustacea</taxon>
        <taxon>Hexanauplia</taxon>
        <taxon>Copepoda</taxon>
        <taxon>Siphonostomatoida</taxon>
        <taxon>Caligidae</taxon>
        <taxon>Lepeophtheirus</taxon>
    </lineage>
</organism>
<dbReference type="PANTHER" id="PTHR46227">
    <property type="entry name" value="GLUTAMATE RECEPTOR-INTERACTING PROTEIN GRIP"/>
    <property type="match status" value="1"/>
</dbReference>
<dbReference type="GO" id="GO:0098887">
    <property type="term" value="P:neurotransmitter receptor transport, endosome to postsynaptic membrane"/>
    <property type="evidence" value="ECO:0007669"/>
    <property type="project" value="TreeGrafter"/>
</dbReference>
<dbReference type="OrthoDB" id="75502at2759"/>
<keyword evidence="7" id="KW-1185">Reference proteome</keyword>
<sequence length="424" mass="46964">MRFWKSLKSTGESLAGTLERTARKNSPKPNNHHHRESGGHLHLSPNTPRSSSRKVRAGSETSSGDPIYEDYYDYNNSLQSSGLTFVELIKRPGTHLGVIVSGGIDTGLTPKIVDLIPGSWAQRSDVLCIGDVIVSVNGISTETMTQKDLVKTLDVSDRIQLEVKYKLPSYRHRTHTRKITTKFIQITLKKENGSFGVVIRGGNHDDPRRVRPFTVMYVTHKSVANKEGTLRVNDRILSINGAALRGMKLPELQSLLYRQDGGDTVFTVEYDVAIHPDHELGRPILVEIRKEGSDILGFGLNKCNDSGHVYIESVKTGKSGRAVWRDTYIDQISDLIRGENNRLVQLEILPGIFSNARSSRCSIPSPTYSTLSSSHHKRSKSSSRYPSGSSLGNGFQPSSTSPTPPKVTGKESREHEKKICGLYS</sequence>
<feature type="compositionally biased region" description="Basic residues" evidence="4">
    <location>
        <begin position="23"/>
        <end position="35"/>
    </location>
</feature>
<dbReference type="Pfam" id="PF00595">
    <property type="entry name" value="PDZ"/>
    <property type="match status" value="2"/>
</dbReference>
<dbReference type="SUPFAM" id="SSF50156">
    <property type="entry name" value="PDZ domain-like"/>
    <property type="match status" value="2"/>
</dbReference>
<evidence type="ECO:0000313" key="7">
    <source>
        <dbReference type="Proteomes" id="UP000675881"/>
    </source>
</evidence>
<dbReference type="PROSITE" id="PS50106">
    <property type="entry name" value="PDZ"/>
    <property type="match status" value="2"/>
</dbReference>
<dbReference type="InterPro" id="IPR001478">
    <property type="entry name" value="PDZ"/>
</dbReference>
<evidence type="ECO:0000256" key="4">
    <source>
        <dbReference type="SAM" id="MobiDB-lite"/>
    </source>
</evidence>
<evidence type="ECO:0000259" key="5">
    <source>
        <dbReference type="PROSITE" id="PS50106"/>
    </source>
</evidence>
<keyword evidence="3" id="KW-0677">Repeat</keyword>
<accession>A0A7R8D429</accession>
<feature type="domain" description="PDZ" evidence="5">
    <location>
        <begin position="85"/>
        <end position="153"/>
    </location>
</feature>
<reference evidence="6" key="1">
    <citation type="submission" date="2021-02" db="EMBL/GenBank/DDBJ databases">
        <authorList>
            <person name="Bekaert M."/>
        </authorList>
    </citation>
    <scope>NUCLEOTIDE SEQUENCE</scope>
    <source>
        <strain evidence="6">IoA-00</strain>
    </source>
</reference>
<evidence type="ECO:0000256" key="3">
    <source>
        <dbReference type="ARBA" id="ARBA00022737"/>
    </source>
</evidence>
<dbReference type="SMART" id="SM00228">
    <property type="entry name" value="PDZ"/>
    <property type="match status" value="2"/>
</dbReference>
<dbReference type="Gene3D" id="2.30.42.10">
    <property type="match status" value="2"/>
</dbReference>
<dbReference type="AlphaFoldDB" id="A0A7R8D429"/>
<evidence type="ECO:0000256" key="2">
    <source>
        <dbReference type="ARBA" id="ARBA00022490"/>
    </source>
</evidence>
<dbReference type="GO" id="GO:0005737">
    <property type="term" value="C:cytoplasm"/>
    <property type="evidence" value="ECO:0007669"/>
    <property type="project" value="UniProtKB-SubCell"/>
</dbReference>
<dbReference type="Proteomes" id="UP000675881">
    <property type="component" value="Chromosome 8"/>
</dbReference>
<feature type="domain" description="PDZ" evidence="5">
    <location>
        <begin position="185"/>
        <end position="256"/>
    </location>
</feature>
<gene>
    <name evidence="6" type="ORF">LSAA_13973</name>
</gene>
<feature type="region of interest" description="Disordered" evidence="4">
    <location>
        <begin position="364"/>
        <end position="424"/>
    </location>
</feature>
<comment type="subcellular location">
    <subcellularLocation>
        <location evidence="1">Cytoplasm</location>
    </subcellularLocation>
</comment>
<feature type="compositionally biased region" description="Low complexity" evidence="4">
    <location>
        <begin position="382"/>
        <end position="401"/>
    </location>
</feature>
<name>A0A7R8D429_LEPSM</name>
<dbReference type="EMBL" id="HG994587">
    <property type="protein sequence ID" value="CAF3017550.1"/>
    <property type="molecule type" value="Genomic_DNA"/>
</dbReference>
<protein>
    <submittedName>
        <fullName evidence="6">GRIP</fullName>
    </submittedName>
</protein>